<evidence type="ECO:0000313" key="2">
    <source>
        <dbReference type="EMBL" id="EHJ56052.1"/>
    </source>
</evidence>
<dbReference type="eggNOG" id="COG4652">
    <property type="taxonomic scope" value="Bacteria"/>
</dbReference>
<keyword evidence="1" id="KW-1133">Transmembrane helix</keyword>
<name>G5KDR3_9STRE</name>
<feature type="transmembrane region" description="Helical" evidence="1">
    <location>
        <begin position="43"/>
        <end position="66"/>
    </location>
</feature>
<gene>
    <name evidence="2" type="ORF">STRUR_1931</name>
</gene>
<dbReference type="AlphaFoldDB" id="G5KDR3"/>
<proteinExistence type="predicted"/>
<dbReference type="Proteomes" id="UP000005388">
    <property type="component" value="Unassembled WGS sequence"/>
</dbReference>
<accession>G5KDR3</accession>
<feature type="transmembrane region" description="Helical" evidence="1">
    <location>
        <begin position="86"/>
        <end position="112"/>
    </location>
</feature>
<keyword evidence="3" id="KW-1185">Reference proteome</keyword>
<keyword evidence="1" id="KW-0472">Membrane</keyword>
<comment type="caution">
    <text evidence="2">The sequence shown here is derived from an EMBL/GenBank/DDBJ whole genome shotgun (WGS) entry which is preliminary data.</text>
</comment>
<evidence type="ECO:0000256" key="1">
    <source>
        <dbReference type="SAM" id="Phobius"/>
    </source>
</evidence>
<reference evidence="2 3" key="1">
    <citation type="journal article" date="2014" name="Int. J. Syst. Evol. Microbiol.">
        <title>Phylogenomics and the dynamic genome evolution of the genus Streptococcus.</title>
        <authorList>
            <consortium name="The Broad Institute Genome Sequencing Platform"/>
            <person name="Richards V.P."/>
            <person name="Palmer S.R."/>
            <person name="Pavinski Bitar P.D."/>
            <person name="Qin X."/>
            <person name="Weinstock G.M."/>
            <person name="Highlander S.K."/>
            <person name="Town C.D."/>
            <person name="Burne R.A."/>
            <person name="Stanhope M.J."/>
        </authorList>
    </citation>
    <scope>NUCLEOTIDE SEQUENCE [LARGE SCALE GENOMIC DNA]</scope>
    <source>
        <strain evidence="2 3">2285-97</strain>
    </source>
</reference>
<evidence type="ECO:0008006" key="4">
    <source>
        <dbReference type="Google" id="ProtNLM"/>
    </source>
</evidence>
<keyword evidence="1" id="KW-0812">Transmembrane</keyword>
<feature type="transmembrane region" description="Helical" evidence="1">
    <location>
        <begin position="118"/>
        <end position="145"/>
    </location>
</feature>
<protein>
    <recommendedName>
        <fullName evidence="4">Efflux ABC transporter, permease protein</fullName>
    </recommendedName>
</protein>
<dbReference type="STRING" id="764291.STRUR_1931"/>
<evidence type="ECO:0000313" key="3">
    <source>
        <dbReference type="Proteomes" id="UP000005388"/>
    </source>
</evidence>
<sequence length="157" mass="18002">MSPPITLIKKKIIDELANYFKTDKHLLLKANSQSMASYINQSFIITLICFLLSLFILLLCATYQPLTQLKQIGIKKLLGHSHLSILSDYVLSNCLLIFITSVIFDLLCLMLLEVIPQYFFMSLIWGQLALIFFYLLTGLIVYFIIQQVTISKLLKGF</sequence>
<dbReference type="EMBL" id="AEUZ02000001">
    <property type="protein sequence ID" value="EHJ56052.1"/>
    <property type="molecule type" value="Genomic_DNA"/>
</dbReference>
<organism evidence="2 3">
    <name type="scientific">Streptococcus urinalis 2285-97</name>
    <dbReference type="NCBI Taxonomy" id="764291"/>
    <lineage>
        <taxon>Bacteria</taxon>
        <taxon>Bacillati</taxon>
        <taxon>Bacillota</taxon>
        <taxon>Bacilli</taxon>
        <taxon>Lactobacillales</taxon>
        <taxon>Streptococcaceae</taxon>
        <taxon>Streptococcus</taxon>
    </lineage>
</organism>